<dbReference type="AlphaFoldDB" id="A0A0F8Z6W8"/>
<reference evidence="1" key="1">
    <citation type="journal article" date="2015" name="Nature">
        <title>Complex archaea that bridge the gap between prokaryotes and eukaryotes.</title>
        <authorList>
            <person name="Spang A."/>
            <person name="Saw J.H."/>
            <person name="Jorgensen S.L."/>
            <person name="Zaremba-Niedzwiedzka K."/>
            <person name="Martijn J."/>
            <person name="Lind A.E."/>
            <person name="van Eijk R."/>
            <person name="Schleper C."/>
            <person name="Guy L."/>
            <person name="Ettema T.J."/>
        </authorList>
    </citation>
    <scope>NUCLEOTIDE SEQUENCE</scope>
</reference>
<gene>
    <name evidence="1" type="ORF">LCGC14_2732640</name>
</gene>
<sequence length="322" mass="33935">MKKLLAIFTLFVLMFATTAMAKAPWNTGLRGGGSVSGALTLLDDIDLCFGTSSNICYKWDSANSKLVLHDGTNDFWRIADNGSTGIIEFLSTITTDQTYSTAATIYYFRSSLTATSGEHNNLRARAQSTAVGASTSDIRGVYGQGVTNASLFGGSITGVFANAIAKGASTTVNVRALFAEAETEETPSAPTVTNLYAAYLRTKAHMQPSGDHYGMMIDTEYVATGFPTDAYLAMKSTNWSGADSSGYGIDMNAIESLTTADIRGHNGELIGNLTDGSWEFTGGTIYTPSADNTIVAATGITAAMMVKRIVRVAGNAGNITIT</sequence>
<dbReference type="EMBL" id="LAZR01049510">
    <property type="protein sequence ID" value="KKK89482.1"/>
    <property type="molecule type" value="Genomic_DNA"/>
</dbReference>
<name>A0A0F8Z6W8_9ZZZZ</name>
<proteinExistence type="predicted"/>
<comment type="caution">
    <text evidence="1">The sequence shown here is derived from an EMBL/GenBank/DDBJ whole genome shotgun (WGS) entry which is preliminary data.</text>
</comment>
<protein>
    <submittedName>
        <fullName evidence="1">Uncharacterized protein</fullName>
    </submittedName>
</protein>
<accession>A0A0F8Z6W8</accession>
<feature type="non-terminal residue" evidence="1">
    <location>
        <position position="322"/>
    </location>
</feature>
<organism evidence="1">
    <name type="scientific">marine sediment metagenome</name>
    <dbReference type="NCBI Taxonomy" id="412755"/>
    <lineage>
        <taxon>unclassified sequences</taxon>
        <taxon>metagenomes</taxon>
        <taxon>ecological metagenomes</taxon>
    </lineage>
</organism>
<evidence type="ECO:0000313" key="1">
    <source>
        <dbReference type="EMBL" id="KKK89482.1"/>
    </source>
</evidence>